<evidence type="ECO:0000313" key="3">
    <source>
        <dbReference type="Proteomes" id="UP000006671"/>
    </source>
</evidence>
<keyword evidence="3" id="KW-1185">Reference proteome</keyword>
<dbReference type="KEGG" id="ngr:NAEGRDRAFT_44602"/>
<sequence length="385" mass="43797">MPHHKPRSVIIDVGSLHTKAGFDGESTPRVIATLLAKQKITHSSTRNVLMHLQNPLVSPKKEYMIGKEIKNQSAMNMALFHPVERGKFKDLKQLEKLWDYMYETELKVSTSDCNLLIADNIFNPEENRQREHCAQILFESLKVPSLFFEHQSVLSMFGAGKLTGVLIDSGYGITHTIPFFEGIPLRDAIEVSNFGSQDLDQFLMNCLINLSDNLKINQIKQCIKNIKEELCFIKADPLAHSDCKPYELPDGTMVALRNELFEGGELFFKHQLADKSFHGIHQMAHRSILKCEPEIRKDLYSNVVLTGGNCKLFGIEHRLKREMKSLTGKQIKIHSTHYHDKECLSFIGGSIITSISTMDEAWITKKEWDEIGPDAFIRKGTIIID</sequence>
<dbReference type="InterPro" id="IPR043129">
    <property type="entry name" value="ATPase_NBD"/>
</dbReference>
<dbReference type="InParanoid" id="D2VHV9"/>
<dbReference type="SUPFAM" id="SSF53067">
    <property type="entry name" value="Actin-like ATPase domain"/>
    <property type="match status" value="2"/>
</dbReference>
<dbReference type="GeneID" id="8863287"/>
<comment type="similarity">
    <text evidence="1">Belongs to the actin family.</text>
</comment>
<dbReference type="SMART" id="SM00268">
    <property type="entry name" value="ACTIN"/>
    <property type="match status" value="1"/>
</dbReference>
<dbReference type="PRINTS" id="PR00190">
    <property type="entry name" value="ACTIN"/>
</dbReference>
<reference evidence="2 3" key="1">
    <citation type="journal article" date="2010" name="Cell">
        <title>The genome of Naegleria gruberi illuminates early eukaryotic versatility.</title>
        <authorList>
            <person name="Fritz-Laylin L.K."/>
            <person name="Prochnik S.E."/>
            <person name="Ginger M.L."/>
            <person name="Dacks J.B."/>
            <person name="Carpenter M.L."/>
            <person name="Field M.C."/>
            <person name="Kuo A."/>
            <person name="Paredez A."/>
            <person name="Chapman J."/>
            <person name="Pham J."/>
            <person name="Shu S."/>
            <person name="Neupane R."/>
            <person name="Cipriano M."/>
            <person name="Mancuso J."/>
            <person name="Tu H."/>
            <person name="Salamov A."/>
            <person name="Lindquist E."/>
            <person name="Shapiro H."/>
            <person name="Lucas S."/>
            <person name="Grigoriev I.V."/>
            <person name="Cande W.Z."/>
            <person name="Fulton C."/>
            <person name="Rokhsar D.S."/>
            <person name="Dawson S.C."/>
        </authorList>
    </citation>
    <scope>NUCLEOTIDE SEQUENCE [LARGE SCALE GENOMIC DNA]</scope>
    <source>
        <strain evidence="2 3">NEG-M</strain>
    </source>
</reference>
<dbReference type="STRING" id="5762.D2VHV9"/>
<dbReference type="AlphaFoldDB" id="D2VHV9"/>
<evidence type="ECO:0000256" key="1">
    <source>
        <dbReference type="RuleBase" id="RU000487"/>
    </source>
</evidence>
<accession>D2VHV9</accession>
<dbReference type="PANTHER" id="PTHR11937">
    <property type="entry name" value="ACTIN"/>
    <property type="match status" value="1"/>
</dbReference>
<dbReference type="VEuPathDB" id="AmoebaDB:NAEGRDRAFT_44602"/>
<protein>
    <recommendedName>
        <fullName evidence="4">Actin</fullName>
    </recommendedName>
</protein>
<evidence type="ECO:0000313" key="2">
    <source>
        <dbReference type="EMBL" id="EFC43660.1"/>
    </source>
</evidence>
<dbReference type="Gene3D" id="3.90.640.10">
    <property type="entry name" value="Actin, Chain A, domain 4"/>
    <property type="match status" value="1"/>
</dbReference>
<dbReference type="Proteomes" id="UP000006671">
    <property type="component" value="Unassembled WGS sequence"/>
</dbReference>
<dbReference type="EMBL" id="GG738872">
    <property type="protein sequence ID" value="EFC43660.1"/>
    <property type="molecule type" value="Genomic_DNA"/>
</dbReference>
<dbReference type="RefSeq" id="XP_002676404.1">
    <property type="nucleotide sequence ID" value="XM_002676358.1"/>
</dbReference>
<proteinExistence type="inferred from homology"/>
<name>D2VHV9_NAEGR</name>
<gene>
    <name evidence="2" type="ORF">NAEGRDRAFT_44602</name>
</gene>
<dbReference type="InterPro" id="IPR004000">
    <property type="entry name" value="Actin"/>
</dbReference>
<evidence type="ECO:0008006" key="4">
    <source>
        <dbReference type="Google" id="ProtNLM"/>
    </source>
</evidence>
<dbReference type="Gene3D" id="3.30.420.40">
    <property type="match status" value="2"/>
</dbReference>
<dbReference type="eggNOG" id="KOG0676">
    <property type="taxonomic scope" value="Eukaryota"/>
</dbReference>
<organism evidence="3">
    <name type="scientific">Naegleria gruberi</name>
    <name type="common">Amoeba</name>
    <dbReference type="NCBI Taxonomy" id="5762"/>
    <lineage>
        <taxon>Eukaryota</taxon>
        <taxon>Discoba</taxon>
        <taxon>Heterolobosea</taxon>
        <taxon>Tetramitia</taxon>
        <taxon>Eutetramitia</taxon>
        <taxon>Vahlkampfiidae</taxon>
        <taxon>Naegleria</taxon>
    </lineage>
</organism>
<dbReference type="Pfam" id="PF00022">
    <property type="entry name" value="Actin"/>
    <property type="match status" value="1"/>
</dbReference>